<reference evidence="5" key="1">
    <citation type="submission" date="2022-12" db="EMBL/GenBank/DDBJ databases">
        <authorList>
            <person name="Krivoruchko A.V."/>
            <person name="Elkin A."/>
        </authorList>
    </citation>
    <scope>NUCLEOTIDE SEQUENCE</scope>
    <source>
        <strain evidence="5">IEGM 1391</strain>
    </source>
</reference>
<dbReference type="InterPro" id="IPR003439">
    <property type="entry name" value="ABC_transporter-like_ATP-bd"/>
</dbReference>
<dbReference type="GO" id="GO:0005524">
    <property type="term" value="F:ATP binding"/>
    <property type="evidence" value="ECO:0007669"/>
    <property type="project" value="UniProtKB-KW"/>
</dbReference>
<dbReference type="Proteomes" id="UP001081071">
    <property type="component" value="Unassembled WGS sequence"/>
</dbReference>
<dbReference type="PANTHER" id="PTHR19211:SF14">
    <property type="entry name" value="ATP-BINDING CASSETTE SUB-FAMILY F MEMBER 1"/>
    <property type="match status" value="1"/>
</dbReference>
<keyword evidence="1" id="KW-0677">Repeat</keyword>
<name>A0ABT4MAM3_9NOCA</name>
<evidence type="ECO:0000313" key="5">
    <source>
        <dbReference type="EMBL" id="MCZ4518007.1"/>
    </source>
</evidence>
<dbReference type="EMBL" id="JAPWIJ010000002">
    <property type="protein sequence ID" value="MCZ4518007.1"/>
    <property type="molecule type" value="Genomic_DNA"/>
</dbReference>
<protein>
    <submittedName>
        <fullName evidence="5">ABC-F family ATP-binding cassette domain-containing protein</fullName>
    </submittedName>
</protein>
<accession>A0ABT4MAM3</accession>
<dbReference type="SUPFAM" id="SSF52540">
    <property type="entry name" value="P-loop containing nucleoside triphosphate hydrolases"/>
    <property type="match status" value="2"/>
</dbReference>
<dbReference type="InterPro" id="IPR003593">
    <property type="entry name" value="AAA+_ATPase"/>
</dbReference>
<dbReference type="SMART" id="SM00382">
    <property type="entry name" value="AAA"/>
    <property type="match status" value="2"/>
</dbReference>
<evidence type="ECO:0000313" key="6">
    <source>
        <dbReference type="Proteomes" id="UP001081071"/>
    </source>
</evidence>
<proteinExistence type="predicted"/>
<evidence type="ECO:0000256" key="2">
    <source>
        <dbReference type="ARBA" id="ARBA00022741"/>
    </source>
</evidence>
<feature type="domain" description="ABC transporter" evidence="4">
    <location>
        <begin position="15"/>
        <end position="263"/>
    </location>
</feature>
<dbReference type="InterPro" id="IPR027417">
    <property type="entry name" value="P-loop_NTPase"/>
</dbReference>
<dbReference type="Pfam" id="PF00005">
    <property type="entry name" value="ABC_tran"/>
    <property type="match status" value="2"/>
</dbReference>
<keyword evidence="2" id="KW-0547">Nucleotide-binding</keyword>
<evidence type="ECO:0000259" key="4">
    <source>
        <dbReference type="PROSITE" id="PS50893"/>
    </source>
</evidence>
<dbReference type="PROSITE" id="PS50893">
    <property type="entry name" value="ABC_TRANSPORTER_2"/>
    <property type="match status" value="2"/>
</dbReference>
<dbReference type="InterPro" id="IPR050611">
    <property type="entry name" value="ABCF"/>
</dbReference>
<dbReference type="PANTHER" id="PTHR19211">
    <property type="entry name" value="ATP-BINDING TRANSPORT PROTEIN-RELATED"/>
    <property type="match status" value="1"/>
</dbReference>
<evidence type="ECO:0000256" key="3">
    <source>
        <dbReference type="ARBA" id="ARBA00022840"/>
    </source>
</evidence>
<feature type="domain" description="ABC transporter" evidence="4">
    <location>
        <begin position="337"/>
        <end position="529"/>
    </location>
</feature>
<dbReference type="RefSeq" id="WP_269602689.1">
    <property type="nucleotide sequence ID" value="NZ_JAPWIJ010000002.1"/>
</dbReference>
<comment type="caution">
    <text evidence="5">The sequence shown here is derived from an EMBL/GenBank/DDBJ whole genome shotgun (WGS) entry which is preliminary data.</text>
</comment>
<keyword evidence="3 5" id="KW-0067">ATP-binding</keyword>
<organism evidence="5 6">
    <name type="scientific">Rhodococcus ruber</name>
    <dbReference type="NCBI Taxonomy" id="1830"/>
    <lineage>
        <taxon>Bacteria</taxon>
        <taxon>Bacillati</taxon>
        <taxon>Actinomycetota</taxon>
        <taxon>Actinomycetes</taxon>
        <taxon>Mycobacteriales</taxon>
        <taxon>Nocardiaceae</taxon>
        <taxon>Rhodococcus</taxon>
    </lineage>
</organism>
<keyword evidence="6" id="KW-1185">Reference proteome</keyword>
<evidence type="ECO:0000256" key="1">
    <source>
        <dbReference type="ARBA" id="ARBA00022737"/>
    </source>
</evidence>
<gene>
    <name evidence="5" type="ORF">O4220_05710</name>
</gene>
<dbReference type="Gene3D" id="3.40.50.300">
    <property type="entry name" value="P-loop containing nucleotide triphosphate hydrolases"/>
    <property type="match status" value="3"/>
</dbReference>
<sequence length="533" mass="57396">MPHSAVVSARSDAQLIASNITVTFGASTVLSGVDIAVTAASRWAIVGENGQGKSTLLKVLADRLTPDSGCMSCVGTVGVAEQEMVTTDERTVGEVLRESVADSILALANLDAAAEDLATGVKGAEQSYSIAFERVESLDAWDAERRVDIALDGLGAVSDRSRLLTELSVGQRYRVRLACLLGGNHDFLLLDEPTNHLDRAGLDYLTARLRARAGGVVVVSHDRALISDVAQQILDLDPTPDGRPRVYGDGYDSYRAGRAAELVRWEQEHRLQLAETARLREDLSKAQNRLVGSWRPDKGTNKHQRATRAGGLVRNVHRRQEDLESQLLPVPEPPQRLRFPSIDARSGAALLIADRVEVEGRLNGPVSLNLEAGGKQVVTGPNGTGKSTLLAVLAGELDPTAGHVHISDAARVVLLRQESALPPECSAGQYFRSCSGTTVSLSSLGLLRSRETSKRIGELSMGQQRRLELALALARRPHVLLLDEPTNHLSIALVDELTEALHATDAGVVVSTHDRQMLRDLSDWNAVDLGGER</sequence>